<dbReference type="HAMAP" id="MF_01401">
    <property type="entry name" value="MsrA"/>
    <property type="match status" value="1"/>
</dbReference>
<protein>
    <recommendedName>
        <fullName evidence="2">peptide-methionine (S)-S-oxide reductase</fullName>
        <ecNumber evidence="2">1.8.4.11</ecNumber>
    </recommendedName>
    <alternativeName>
        <fullName evidence="5">Peptide-methionine (S)-S-oxide reductase</fullName>
    </alternativeName>
    <alternativeName>
        <fullName evidence="4">Protein-methionine-S-oxide reductase</fullName>
    </alternativeName>
</protein>
<evidence type="ECO:0000256" key="6">
    <source>
        <dbReference type="ARBA" id="ARBA00047806"/>
    </source>
</evidence>
<dbReference type="InterPro" id="IPR050162">
    <property type="entry name" value="MsrA_MetSO_reductase"/>
</dbReference>
<evidence type="ECO:0000259" key="8">
    <source>
        <dbReference type="Pfam" id="PF01625"/>
    </source>
</evidence>
<proteinExistence type="inferred from homology"/>
<comment type="catalytic activity">
    <reaction evidence="7">
        <text>[thioredoxin]-disulfide + L-methionine + H2O = L-methionine (S)-S-oxide + [thioredoxin]-dithiol</text>
        <dbReference type="Rhea" id="RHEA:19993"/>
        <dbReference type="Rhea" id="RHEA-COMP:10698"/>
        <dbReference type="Rhea" id="RHEA-COMP:10700"/>
        <dbReference type="ChEBI" id="CHEBI:15377"/>
        <dbReference type="ChEBI" id="CHEBI:29950"/>
        <dbReference type="ChEBI" id="CHEBI:50058"/>
        <dbReference type="ChEBI" id="CHEBI:57844"/>
        <dbReference type="ChEBI" id="CHEBI:58772"/>
        <dbReference type="EC" id="1.8.4.11"/>
    </reaction>
</comment>
<evidence type="ECO:0000256" key="4">
    <source>
        <dbReference type="ARBA" id="ARBA00030273"/>
    </source>
</evidence>
<dbReference type="NCBIfam" id="TIGR00401">
    <property type="entry name" value="msrA"/>
    <property type="match status" value="1"/>
</dbReference>
<evidence type="ECO:0000256" key="3">
    <source>
        <dbReference type="ARBA" id="ARBA00023002"/>
    </source>
</evidence>
<dbReference type="OMA" id="FWCLEHD"/>
<accession>A0A1E4RUK3</accession>
<evidence type="ECO:0000256" key="1">
    <source>
        <dbReference type="ARBA" id="ARBA00005591"/>
    </source>
</evidence>
<dbReference type="SUPFAM" id="SSF55068">
    <property type="entry name" value="Peptide methionine sulfoxide reductase"/>
    <property type="match status" value="1"/>
</dbReference>
<evidence type="ECO:0000313" key="9">
    <source>
        <dbReference type="EMBL" id="ODV70959.1"/>
    </source>
</evidence>
<dbReference type="AlphaFoldDB" id="A0A1E4RUK3"/>
<dbReference type="Proteomes" id="UP000094389">
    <property type="component" value="Unassembled WGS sequence"/>
</dbReference>
<dbReference type="InterPro" id="IPR036509">
    <property type="entry name" value="Met_Sox_Rdtase_MsrA_sf"/>
</dbReference>
<comment type="similarity">
    <text evidence="1">Belongs to the MsrA Met sulfoxide reductase family.</text>
</comment>
<dbReference type="GO" id="GO:0008113">
    <property type="term" value="F:peptide-methionine (S)-S-oxide reductase activity"/>
    <property type="evidence" value="ECO:0007669"/>
    <property type="project" value="UniProtKB-EC"/>
</dbReference>
<dbReference type="GO" id="GO:0034599">
    <property type="term" value="P:cellular response to oxidative stress"/>
    <property type="evidence" value="ECO:0007669"/>
    <property type="project" value="TreeGrafter"/>
</dbReference>
<dbReference type="InterPro" id="IPR002569">
    <property type="entry name" value="Met_Sox_Rdtase_MsrA_dom"/>
</dbReference>
<gene>
    <name evidence="9" type="ORF">CYBJADRAFT_192355</name>
</gene>
<feature type="domain" description="Peptide methionine sulphoxide reductase MsrA" evidence="8">
    <location>
        <begin position="18"/>
        <end position="172"/>
    </location>
</feature>
<dbReference type="GeneID" id="30991836"/>
<dbReference type="PANTHER" id="PTHR42799:SF2">
    <property type="entry name" value="MITOCHONDRIAL PEPTIDE METHIONINE SULFOXIDE REDUCTASE"/>
    <property type="match status" value="1"/>
</dbReference>
<name>A0A1E4RUK3_CYBJN</name>
<dbReference type="STRING" id="983966.A0A1E4RUK3"/>
<evidence type="ECO:0000256" key="7">
    <source>
        <dbReference type="ARBA" id="ARBA00048782"/>
    </source>
</evidence>
<dbReference type="Pfam" id="PF01625">
    <property type="entry name" value="PMSR"/>
    <property type="match status" value="1"/>
</dbReference>
<keyword evidence="3" id="KW-0560">Oxidoreductase</keyword>
<organism evidence="9 10">
    <name type="scientific">Cyberlindnera jadinii (strain ATCC 18201 / CBS 1600 / BCRC 20928 / JCM 3617 / NBRC 0987 / NRRL Y-1542)</name>
    <name type="common">Torula yeast</name>
    <name type="synonym">Candida utilis</name>
    <dbReference type="NCBI Taxonomy" id="983966"/>
    <lineage>
        <taxon>Eukaryota</taxon>
        <taxon>Fungi</taxon>
        <taxon>Dikarya</taxon>
        <taxon>Ascomycota</taxon>
        <taxon>Saccharomycotina</taxon>
        <taxon>Saccharomycetes</taxon>
        <taxon>Phaffomycetales</taxon>
        <taxon>Phaffomycetaceae</taxon>
        <taxon>Cyberlindnera</taxon>
    </lineage>
</organism>
<dbReference type="OrthoDB" id="77405at2759"/>
<sequence length="182" mass="20783">MVATVSPTIQLSSGDRLITVAGGCFWGLDQLYSKQYLGHGLTDAKVGYANGQTDIENPSYERVCEGDTNYAEVLQIAYDPEKLSLNELVSFFYRIHDPTTVNAQGKRNRGTQYRSAIFYHNPSDLDTIRSVTVEFEKKWGAPIVTQIEQIESFYDAEEYHQQYLTKNVDGYHCDTHFIRDFD</sequence>
<dbReference type="EMBL" id="KV453947">
    <property type="protein sequence ID" value="ODV70959.1"/>
    <property type="molecule type" value="Genomic_DNA"/>
</dbReference>
<dbReference type="EC" id="1.8.4.11" evidence="2"/>
<evidence type="ECO:0000256" key="2">
    <source>
        <dbReference type="ARBA" id="ARBA00012502"/>
    </source>
</evidence>
<dbReference type="PANTHER" id="PTHR42799">
    <property type="entry name" value="MITOCHONDRIAL PEPTIDE METHIONINE SULFOXIDE REDUCTASE"/>
    <property type="match status" value="1"/>
</dbReference>
<dbReference type="RefSeq" id="XP_020067998.1">
    <property type="nucleotide sequence ID" value="XM_020217440.1"/>
</dbReference>
<evidence type="ECO:0000313" key="10">
    <source>
        <dbReference type="Proteomes" id="UP000094389"/>
    </source>
</evidence>
<dbReference type="Gene3D" id="3.30.1060.10">
    <property type="entry name" value="Peptide methionine sulphoxide reductase MsrA"/>
    <property type="match status" value="1"/>
</dbReference>
<evidence type="ECO:0000256" key="5">
    <source>
        <dbReference type="ARBA" id="ARBA00030643"/>
    </source>
</evidence>
<comment type="catalytic activity">
    <reaction evidence="6">
        <text>L-methionyl-[protein] + [thioredoxin]-disulfide + H2O = L-methionyl-(S)-S-oxide-[protein] + [thioredoxin]-dithiol</text>
        <dbReference type="Rhea" id="RHEA:14217"/>
        <dbReference type="Rhea" id="RHEA-COMP:10698"/>
        <dbReference type="Rhea" id="RHEA-COMP:10700"/>
        <dbReference type="Rhea" id="RHEA-COMP:12313"/>
        <dbReference type="Rhea" id="RHEA-COMP:12315"/>
        <dbReference type="ChEBI" id="CHEBI:15377"/>
        <dbReference type="ChEBI" id="CHEBI:16044"/>
        <dbReference type="ChEBI" id="CHEBI:29950"/>
        <dbReference type="ChEBI" id="CHEBI:44120"/>
        <dbReference type="ChEBI" id="CHEBI:50058"/>
        <dbReference type="EC" id="1.8.4.11"/>
    </reaction>
</comment>
<reference evidence="9 10" key="1">
    <citation type="journal article" date="2016" name="Proc. Natl. Acad. Sci. U.S.A.">
        <title>Comparative genomics of biotechnologically important yeasts.</title>
        <authorList>
            <person name="Riley R."/>
            <person name="Haridas S."/>
            <person name="Wolfe K.H."/>
            <person name="Lopes M.R."/>
            <person name="Hittinger C.T."/>
            <person name="Goeker M."/>
            <person name="Salamov A.A."/>
            <person name="Wisecaver J.H."/>
            <person name="Long T.M."/>
            <person name="Calvey C.H."/>
            <person name="Aerts A.L."/>
            <person name="Barry K.W."/>
            <person name="Choi C."/>
            <person name="Clum A."/>
            <person name="Coughlan A.Y."/>
            <person name="Deshpande S."/>
            <person name="Douglass A.P."/>
            <person name="Hanson S.J."/>
            <person name="Klenk H.-P."/>
            <person name="LaButti K.M."/>
            <person name="Lapidus A."/>
            <person name="Lindquist E.A."/>
            <person name="Lipzen A.M."/>
            <person name="Meier-Kolthoff J.P."/>
            <person name="Ohm R.A."/>
            <person name="Otillar R.P."/>
            <person name="Pangilinan J.L."/>
            <person name="Peng Y."/>
            <person name="Rokas A."/>
            <person name="Rosa C.A."/>
            <person name="Scheuner C."/>
            <person name="Sibirny A.A."/>
            <person name="Slot J.C."/>
            <person name="Stielow J.B."/>
            <person name="Sun H."/>
            <person name="Kurtzman C.P."/>
            <person name="Blackwell M."/>
            <person name="Grigoriev I.V."/>
            <person name="Jeffries T.W."/>
        </authorList>
    </citation>
    <scope>NUCLEOTIDE SEQUENCE [LARGE SCALE GENOMIC DNA]</scope>
    <source>
        <strain evidence="10">ATCC 18201 / CBS 1600 / BCRC 20928 / JCM 3617 / NBRC 0987 / NRRL Y-1542</strain>
    </source>
</reference>
<dbReference type="GO" id="GO:0005737">
    <property type="term" value="C:cytoplasm"/>
    <property type="evidence" value="ECO:0007669"/>
    <property type="project" value="TreeGrafter"/>
</dbReference>
<keyword evidence="10" id="KW-1185">Reference proteome</keyword>